<organism evidence="1 2">
    <name type="scientific">Limosa lapponica baueri</name>
    <dbReference type="NCBI Taxonomy" id="1758121"/>
    <lineage>
        <taxon>Eukaryota</taxon>
        <taxon>Metazoa</taxon>
        <taxon>Chordata</taxon>
        <taxon>Craniata</taxon>
        <taxon>Vertebrata</taxon>
        <taxon>Euteleostomi</taxon>
        <taxon>Archelosauria</taxon>
        <taxon>Archosauria</taxon>
        <taxon>Dinosauria</taxon>
        <taxon>Saurischia</taxon>
        <taxon>Theropoda</taxon>
        <taxon>Coelurosauria</taxon>
        <taxon>Aves</taxon>
        <taxon>Neognathae</taxon>
        <taxon>Neoaves</taxon>
        <taxon>Charadriiformes</taxon>
        <taxon>Scolopacidae</taxon>
        <taxon>Limosa</taxon>
    </lineage>
</organism>
<dbReference type="AlphaFoldDB" id="A0A2I0TQJ8"/>
<accession>A0A2I0TQJ8</accession>
<proteinExistence type="predicted"/>
<protein>
    <submittedName>
        <fullName evidence="1">Uncharacterized protein</fullName>
    </submittedName>
</protein>
<reference evidence="2" key="2">
    <citation type="submission" date="2017-12" db="EMBL/GenBank/DDBJ databases">
        <title>Genome sequence of the Bar-tailed Godwit (Limosa lapponica baueri).</title>
        <authorList>
            <person name="Lima N.C.B."/>
            <person name="Parody-Merino A.M."/>
            <person name="Battley P.F."/>
            <person name="Fidler A.E."/>
            <person name="Prosdocimi F."/>
        </authorList>
    </citation>
    <scope>NUCLEOTIDE SEQUENCE [LARGE SCALE GENOMIC DNA]</scope>
</reference>
<dbReference type="Proteomes" id="UP000233556">
    <property type="component" value="Unassembled WGS sequence"/>
</dbReference>
<keyword evidence="2" id="KW-1185">Reference proteome</keyword>
<gene>
    <name evidence="1" type="ORF">llap_13632</name>
</gene>
<evidence type="ECO:0000313" key="2">
    <source>
        <dbReference type="Proteomes" id="UP000233556"/>
    </source>
</evidence>
<evidence type="ECO:0000313" key="1">
    <source>
        <dbReference type="EMBL" id="PKU36064.1"/>
    </source>
</evidence>
<dbReference type="EMBL" id="KZ507886">
    <property type="protein sequence ID" value="PKU36064.1"/>
    <property type="molecule type" value="Genomic_DNA"/>
</dbReference>
<reference evidence="2" key="1">
    <citation type="submission" date="2017-11" db="EMBL/GenBank/DDBJ databases">
        <authorList>
            <person name="Lima N.C."/>
            <person name="Parody-Merino A.M."/>
            <person name="Battley P.F."/>
            <person name="Fidler A.E."/>
            <person name="Prosdocimi F."/>
        </authorList>
    </citation>
    <scope>NUCLEOTIDE SEQUENCE [LARGE SCALE GENOMIC DNA]</scope>
</reference>
<sequence length="146" mass="16200">MGRVVRLACEGTDSCSYRHLFRLSLGCGHVPSACLSRFCASCPAQPLGPSPFLSFSLATDDHKPFFRKFKESKAGQGGVSGAQLGSTAKYALMAQAVLDGSHPAGKDEGRQVLKTLSEELKKRKKKRKWNVLMRQIWKERKRNSEE</sequence>
<name>A0A2I0TQJ8_LIMLA</name>